<organism evidence="2 3">
    <name type="scientific">Sphingomonas longa</name>
    <dbReference type="NCBI Taxonomy" id="2778730"/>
    <lineage>
        <taxon>Bacteria</taxon>
        <taxon>Pseudomonadati</taxon>
        <taxon>Pseudomonadota</taxon>
        <taxon>Alphaproteobacteria</taxon>
        <taxon>Sphingomonadales</taxon>
        <taxon>Sphingomonadaceae</taxon>
        <taxon>Sphingomonas</taxon>
    </lineage>
</organism>
<evidence type="ECO:0000313" key="2">
    <source>
        <dbReference type="EMBL" id="MBM6575415.1"/>
    </source>
</evidence>
<sequence length="327" mass="34422">MSDWRAGVRARQRLTPAAADALSASGRRIVVTGAGGWLGLATLELLRFALGESFADRVHALGASARTLTLRDGTTIDQRPLAEIGSLPPAPTLVLHLAFLTKDRVADIAAGDYAAANEALSGLVLEALGPIGATGVFVASSGAARFADDPGAGADMRLYGLLKCRDERDFAAWARATGGTAVVARIFNVTGPYMNKHQAYAMAAFILDALADRPITVRAPHRVVRGYVAIRELMSLVVLLLLAEPGVHAFDTGGEPLELAQVGAAVADVLGGEITRAPIGSDRVDEYSGDRRAYEALLTRHGITAVPLGDQIADTAEAMVPEWEHVR</sequence>
<evidence type="ECO:0000259" key="1">
    <source>
        <dbReference type="Pfam" id="PF01370"/>
    </source>
</evidence>
<accession>A0ABS2D3E1</accession>
<dbReference type="RefSeq" id="WP_204194299.1">
    <property type="nucleotide sequence ID" value="NZ_JAFEMC010000001.1"/>
</dbReference>
<dbReference type="SUPFAM" id="SSF51735">
    <property type="entry name" value="NAD(P)-binding Rossmann-fold domains"/>
    <property type="match status" value="1"/>
</dbReference>
<dbReference type="EMBL" id="JAFEMC010000001">
    <property type="protein sequence ID" value="MBM6575415.1"/>
    <property type="molecule type" value="Genomic_DNA"/>
</dbReference>
<keyword evidence="3" id="KW-1185">Reference proteome</keyword>
<reference evidence="2 3" key="1">
    <citation type="submission" date="2020-12" db="EMBL/GenBank/DDBJ databases">
        <title>Sphingomonas sp.</title>
        <authorList>
            <person name="Kim M.K."/>
        </authorList>
    </citation>
    <scope>NUCLEOTIDE SEQUENCE [LARGE SCALE GENOMIC DNA]</scope>
    <source>
        <strain evidence="2 3">BT552</strain>
    </source>
</reference>
<name>A0ABS2D3E1_9SPHN</name>
<dbReference type="InterPro" id="IPR001509">
    <property type="entry name" value="Epimerase_deHydtase"/>
</dbReference>
<comment type="caution">
    <text evidence="2">The sequence shown here is derived from an EMBL/GenBank/DDBJ whole genome shotgun (WGS) entry which is preliminary data.</text>
</comment>
<evidence type="ECO:0000313" key="3">
    <source>
        <dbReference type="Proteomes" id="UP000763641"/>
    </source>
</evidence>
<protein>
    <submittedName>
        <fullName evidence="2">NAD(P)-dependent oxidoreductase</fullName>
    </submittedName>
</protein>
<proteinExistence type="predicted"/>
<dbReference type="Gene3D" id="3.40.50.720">
    <property type="entry name" value="NAD(P)-binding Rossmann-like Domain"/>
    <property type="match status" value="1"/>
</dbReference>
<dbReference type="Proteomes" id="UP000763641">
    <property type="component" value="Unassembled WGS sequence"/>
</dbReference>
<feature type="domain" description="NAD-dependent epimerase/dehydratase" evidence="1">
    <location>
        <begin position="29"/>
        <end position="243"/>
    </location>
</feature>
<dbReference type="InterPro" id="IPR036291">
    <property type="entry name" value="NAD(P)-bd_dom_sf"/>
</dbReference>
<gene>
    <name evidence="2" type="ORF">ILT43_03465</name>
</gene>
<dbReference type="Pfam" id="PF01370">
    <property type="entry name" value="Epimerase"/>
    <property type="match status" value="1"/>
</dbReference>